<gene>
    <name evidence="2" type="ORF">IAB37_06500</name>
</gene>
<evidence type="ECO:0000256" key="1">
    <source>
        <dbReference type="SAM" id="Phobius"/>
    </source>
</evidence>
<feature type="non-terminal residue" evidence="2">
    <location>
        <position position="1"/>
    </location>
</feature>
<organism evidence="2 3">
    <name type="scientific">Candidatus Faecivivens stercoravium</name>
    <dbReference type="NCBI Taxonomy" id="2840803"/>
    <lineage>
        <taxon>Bacteria</taxon>
        <taxon>Bacillati</taxon>
        <taxon>Bacillota</taxon>
        <taxon>Clostridia</taxon>
        <taxon>Eubacteriales</taxon>
        <taxon>Oscillospiraceae</taxon>
        <taxon>Oscillospiraceae incertae sedis</taxon>
        <taxon>Candidatus Faecivivens</taxon>
    </lineage>
</organism>
<dbReference type="AlphaFoldDB" id="A0A9D1DYM4"/>
<reference evidence="2" key="1">
    <citation type="submission" date="2020-10" db="EMBL/GenBank/DDBJ databases">
        <authorList>
            <person name="Gilroy R."/>
        </authorList>
    </citation>
    <scope>NUCLEOTIDE SEQUENCE</scope>
    <source>
        <strain evidence="2">CHK189-12415</strain>
    </source>
</reference>
<keyword evidence="1" id="KW-1133">Transmembrane helix</keyword>
<protein>
    <submittedName>
        <fullName evidence="2">Uncharacterized protein</fullName>
    </submittedName>
</protein>
<accession>A0A9D1DYM4</accession>
<dbReference type="Proteomes" id="UP000824241">
    <property type="component" value="Unassembled WGS sequence"/>
</dbReference>
<keyword evidence="1" id="KW-0472">Membrane</keyword>
<name>A0A9D1DYM4_9FIRM</name>
<feature type="transmembrane region" description="Helical" evidence="1">
    <location>
        <begin position="168"/>
        <end position="190"/>
    </location>
</feature>
<evidence type="ECO:0000313" key="3">
    <source>
        <dbReference type="Proteomes" id="UP000824241"/>
    </source>
</evidence>
<comment type="caution">
    <text evidence="2">The sequence shown here is derived from an EMBL/GenBank/DDBJ whole genome shotgun (WGS) entry which is preliminary data.</text>
</comment>
<keyword evidence="1" id="KW-0812">Transmembrane</keyword>
<evidence type="ECO:0000313" key="2">
    <source>
        <dbReference type="EMBL" id="HIR61204.1"/>
    </source>
</evidence>
<proteinExistence type="predicted"/>
<dbReference type="EMBL" id="DVHA01000206">
    <property type="protein sequence ID" value="HIR61204.1"/>
    <property type="molecule type" value="Genomic_DNA"/>
</dbReference>
<reference evidence="2" key="2">
    <citation type="journal article" date="2021" name="PeerJ">
        <title>Extensive microbial diversity within the chicken gut microbiome revealed by metagenomics and culture.</title>
        <authorList>
            <person name="Gilroy R."/>
            <person name="Ravi A."/>
            <person name="Getino M."/>
            <person name="Pursley I."/>
            <person name="Horton D.L."/>
            <person name="Alikhan N.F."/>
            <person name="Baker D."/>
            <person name="Gharbi K."/>
            <person name="Hall N."/>
            <person name="Watson M."/>
            <person name="Adriaenssens E.M."/>
            <person name="Foster-Nyarko E."/>
            <person name="Jarju S."/>
            <person name="Secka A."/>
            <person name="Antonio M."/>
            <person name="Oren A."/>
            <person name="Chaudhuri R.R."/>
            <person name="La Ragione R."/>
            <person name="Hildebrand F."/>
            <person name="Pallen M.J."/>
        </authorList>
    </citation>
    <scope>NUCLEOTIDE SEQUENCE</scope>
    <source>
        <strain evidence="2">CHK189-12415</strain>
    </source>
</reference>
<sequence>RYYIPFAQSSGGLARYLEENGCASTAVTAENPYGEEMRAIERTEQWTLTGGEWDSMPEEERSFLVLYADGTAGAWEFADYLSPSGARLLYRVRPVSLHVARLEPDENRRVWRENRLFLYYTGGNGAVEALLDGFAGEPVADGRESDPPVLWQAVSQFELPDGEREVQQMVVCILFGVLTGLFTLLAVWAARRERKESPVGRE</sequence>